<evidence type="ECO:0000259" key="3">
    <source>
        <dbReference type="PROSITE" id="PS50887"/>
    </source>
</evidence>
<dbReference type="InterPro" id="IPR043128">
    <property type="entry name" value="Rev_trsase/Diguanyl_cyclase"/>
</dbReference>
<accession>A0A918VXG1</accession>
<feature type="domain" description="GGDEF" evidence="3">
    <location>
        <begin position="201"/>
        <end position="333"/>
    </location>
</feature>
<dbReference type="InterPro" id="IPR050469">
    <property type="entry name" value="Diguanylate_Cyclase"/>
</dbReference>
<organism evidence="4 5">
    <name type="scientific">Devosia pacifica</name>
    <dbReference type="NCBI Taxonomy" id="1335967"/>
    <lineage>
        <taxon>Bacteria</taxon>
        <taxon>Pseudomonadati</taxon>
        <taxon>Pseudomonadota</taxon>
        <taxon>Alphaproteobacteria</taxon>
        <taxon>Hyphomicrobiales</taxon>
        <taxon>Devosiaceae</taxon>
        <taxon>Devosia</taxon>
    </lineage>
</organism>
<dbReference type="AlphaFoldDB" id="A0A918VXG1"/>
<evidence type="ECO:0000313" key="5">
    <source>
        <dbReference type="Proteomes" id="UP000646579"/>
    </source>
</evidence>
<dbReference type="EC" id="2.7.7.65" evidence="1"/>
<dbReference type="SMART" id="SM00065">
    <property type="entry name" value="GAF"/>
    <property type="match status" value="1"/>
</dbReference>
<dbReference type="Proteomes" id="UP000646579">
    <property type="component" value="Unassembled WGS sequence"/>
</dbReference>
<dbReference type="Pfam" id="PF01590">
    <property type="entry name" value="GAF"/>
    <property type="match status" value="1"/>
</dbReference>
<dbReference type="PANTHER" id="PTHR45138:SF9">
    <property type="entry name" value="DIGUANYLATE CYCLASE DGCM-RELATED"/>
    <property type="match status" value="1"/>
</dbReference>
<dbReference type="SMART" id="SM00267">
    <property type="entry name" value="GGDEF"/>
    <property type="match status" value="1"/>
</dbReference>
<comment type="catalytic activity">
    <reaction evidence="2">
        <text>2 GTP = 3',3'-c-di-GMP + 2 diphosphate</text>
        <dbReference type="Rhea" id="RHEA:24898"/>
        <dbReference type="ChEBI" id="CHEBI:33019"/>
        <dbReference type="ChEBI" id="CHEBI:37565"/>
        <dbReference type="ChEBI" id="CHEBI:58805"/>
        <dbReference type="EC" id="2.7.7.65"/>
    </reaction>
</comment>
<evidence type="ECO:0000313" key="4">
    <source>
        <dbReference type="EMBL" id="GHA31447.1"/>
    </source>
</evidence>
<reference evidence="4" key="2">
    <citation type="submission" date="2020-09" db="EMBL/GenBank/DDBJ databases">
        <authorList>
            <person name="Sun Q."/>
            <person name="Kim S."/>
        </authorList>
    </citation>
    <scope>NUCLEOTIDE SEQUENCE</scope>
    <source>
        <strain evidence="4">KCTC 32437</strain>
    </source>
</reference>
<dbReference type="InterPro" id="IPR003018">
    <property type="entry name" value="GAF"/>
</dbReference>
<dbReference type="PANTHER" id="PTHR45138">
    <property type="entry name" value="REGULATORY COMPONENTS OF SENSORY TRANSDUCTION SYSTEM"/>
    <property type="match status" value="1"/>
</dbReference>
<comment type="caution">
    <text evidence="4">The sequence shown here is derived from an EMBL/GenBank/DDBJ whole genome shotgun (WGS) entry which is preliminary data.</text>
</comment>
<gene>
    <name evidence="4" type="ORF">GCM10007989_29390</name>
</gene>
<dbReference type="Gene3D" id="3.30.70.270">
    <property type="match status" value="1"/>
</dbReference>
<protein>
    <recommendedName>
        <fullName evidence="1">diguanylate cyclase</fullName>
        <ecNumber evidence="1">2.7.7.65</ecNumber>
    </recommendedName>
</protein>
<proteinExistence type="predicted"/>
<dbReference type="InterPro" id="IPR029787">
    <property type="entry name" value="Nucleotide_cyclase"/>
</dbReference>
<dbReference type="SUPFAM" id="SSF55073">
    <property type="entry name" value="Nucleotide cyclase"/>
    <property type="match status" value="1"/>
</dbReference>
<dbReference type="Gene3D" id="3.30.450.40">
    <property type="match status" value="1"/>
</dbReference>
<reference evidence="4" key="1">
    <citation type="journal article" date="2014" name="Int. J. Syst. Evol. Microbiol.">
        <title>Complete genome sequence of Corynebacterium casei LMG S-19264T (=DSM 44701T), isolated from a smear-ripened cheese.</title>
        <authorList>
            <consortium name="US DOE Joint Genome Institute (JGI-PGF)"/>
            <person name="Walter F."/>
            <person name="Albersmeier A."/>
            <person name="Kalinowski J."/>
            <person name="Ruckert C."/>
        </authorList>
    </citation>
    <scope>NUCLEOTIDE SEQUENCE</scope>
    <source>
        <strain evidence="4">KCTC 32437</strain>
    </source>
</reference>
<dbReference type="PROSITE" id="PS50887">
    <property type="entry name" value="GGDEF"/>
    <property type="match status" value="1"/>
</dbReference>
<evidence type="ECO:0000256" key="2">
    <source>
        <dbReference type="ARBA" id="ARBA00034247"/>
    </source>
</evidence>
<dbReference type="SUPFAM" id="SSF55781">
    <property type="entry name" value="GAF domain-like"/>
    <property type="match status" value="1"/>
</dbReference>
<name>A0A918VXG1_9HYPH</name>
<keyword evidence="5" id="KW-1185">Reference proteome</keyword>
<dbReference type="GO" id="GO:0052621">
    <property type="term" value="F:diguanylate cyclase activity"/>
    <property type="evidence" value="ECO:0007669"/>
    <property type="project" value="UniProtKB-EC"/>
</dbReference>
<evidence type="ECO:0000256" key="1">
    <source>
        <dbReference type="ARBA" id="ARBA00012528"/>
    </source>
</evidence>
<dbReference type="InterPro" id="IPR029016">
    <property type="entry name" value="GAF-like_dom_sf"/>
</dbReference>
<dbReference type="Pfam" id="PF00990">
    <property type="entry name" value="GGDEF"/>
    <property type="match status" value="1"/>
</dbReference>
<dbReference type="InterPro" id="IPR000160">
    <property type="entry name" value="GGDEF_dom"/>
</dbReference>
<dbReference type="NCBIfam" id="TIGR00254">
    <property type="entry name" value="GGDEF"/>
    <property type="match status" value="1"/>
</dbReference>
<dbReference type="EMBL" id="BMZE01000003">
    <property type="protein sequence ID" value="GHA31447.1"/>
    <property type="molecule type" value="Genomic_DNA"/>
</dbReference>
<dbReference type="CDD" id="cd01949">
    <property type="entry name" value="GGDEF"/>
    <property type="match status" value="1"/>
</dbReference>
<sequence length="414" mass="44965">MAWIVPKEIAAPPLSIDPQRLAALEALDIMDTPPEPEFDQVTALLKMIFDVEVAFVSMIDAHRVWYKSIDGASVSEAALDGTFCRATLESDAPVIVPDVEKDSRFEWSESAAKATDFRFYAGVPVRSDDGHIVGTLCALDTQPRAFSERDLDVLIQLSGLLTRILHLRQFATTDALTGALNRRAFREDAVKQIALARRHRQPLSCVSIDLDHFKTINDTYGHAAGDHVLAGTASCLKAGLRETDLLARMGGEEFVALLPQTDSSTALEVANRLRTSIARLGFPGSRPPIAVTASFGTAGLSDGEDLDGLLMRVDQALYEAKRTGRNRACIAANPGNANQVRRRVLKAATIVLDNGRSTLDCTVRRLWDGGAELTLPLPTSVPDSFRLVFKSSDESYPCRLTARSAGAIEATFVS</sequence>
<dbReference type="FunFam" id="3.30.70.270:FF:000001">
    <property type="entry name" value="Diguanylate cyclase domain protein"/>
    <property type="match status" value="1"/>
</dbReference>
<dbReference type="RefSeq" id="WP_189426477.1">
    <property type="nucleotide sequence ID" value="NZ_BMZE01000003.1"/>
</dbReference>